<dbReference type="InterPro" id="IPR001268">
    <property type="entry name" value="NADH_UbQ_OxRdtase_30kDa_su"/>
</dbReference>
<evidence type="ECO:0000259" key="3">
    <source>
        <dbReference type="Pfam" id="PF00329"/>
    </source>
</evidence>
<evidence type="ECO:0000256" key="1">
    <source>
        <dbReference type="ARBA" id="ARBA00007569"/>
    </source>
</evidence>
<dbReference type="EMBL" id="UINC01209205">
    <property type="protein sequence ID" value="SVE32127.1"/>
    <property type="molecule type" value="Genomic_DNA"/>
</dbReference>
<sequence>MGAEADEMDGLASVLERHFELAVLGAEIQCGDQQVLSIKSEMNLGVLDWLKNSEEYAYDLLLDVTAVDYGRGNKFQVVYQLWSIQKKRLLRIKCPLAEEKLEIDSVTSLWGSANWLEREVFDLFGVQFVGHPDLRRILMPKN</sequence>
<organism evidence="4">
    <name type="scientific">marine metagenome</name>
    <dbReference type="NCBI Taxonomy" id="408172"/>
    <lineage>
        <taxon>unclassified sequences</taxon>
        <taxon>metagenomes</taxon>
        <taxon>ecological metagenomes</taxon>
    </lineage>
</organism>
<proteinExistence type="inferred from homology"/>
<dbReference type="InterPro" id="IPR037232">
    <property type="entry name" value="NADH_quin_OxRdtase_su_C/D-like"/>
</dbReference>
<gene>
    <name evidence="4" type="ORF">METZ01_LOCUS484981</name>
</gene>
<dbReference type="Pfam" id="PF00329">
    <property type="entry name" value="Complex1_30kDa"/>
    <property type="match status" value="1"/>
</dbReference>
<feature type="non-terminal residue" evidence="4">
    <location>
        <position position="142"/>
    </location>
</feature>
<evidence type="ECO:0000256" key="2">
    <source>
        <dbReference type="ARBA" id="ARBA00022448"/>
    </source>
</evidence>
<name>A0A383CIC3_9ZZZZ</name>
<dbReference type="AlphaFoldDB" id="A0A383CIC3"/>
<accession>A0A383CIC3</accession>
<dbReference type="Gene3D" id="3.30.460.80">
    <property type="entry name" value="NADH:ubiquinone oxidoreductase, 30kDa subunit"/>
    <property type="match status" value="1"/>
</dbReference>
<feature type="domain" description="NADH:ubiquinone oxidoreductase 30kDa subunit" evidence="3">
    <location>
        <begin position="37"/>
        <end position="141"/>
    </location>
</feature>
<dbReference type="GO" id="GO:0008137">
    <property type="term" value="F:NADH dehydrogenase (ubiquinone) activity"/>
    <property type="evidence" value="ECO:0007669"/>
    <property type="project" value="InterPro"/>
</dbReference>
<dbReference type="SUPFAM" id="SSF143243">
    <property type="entry name" value="Nqo5-like"/>
    <property type="match status" value="1"/>
</dbReference>
<reference evidence="4" key="1">
    <citation type="submission" date="2018-05" db="EMBL/GenBank/DDBJ databases">
        <authorList>
            <person name="Lanie J.A."/>
            <person name="Ng W.-L."/>
            <person name="Kazmierczak K.M."/>
            <person name="Andrzejewski T.M."/>
            <person name="Davidsen T.M."/>
            <person name="Wayne K.J."/>
            <person name="Tettelin H."/>
            <person name="Glass J.I."/>
            <person name="Rusch D."/>
            <person name="Podicherti R."/>
            <person name="Tsui H.-C.T."/>
            <person name="Winkler M.E."/>
        </authorList>
    </citation>
    <scope>NUCLEOTIDE SEQUENCE</scope>
</reference>
<dbReference type="PANTHER" id="PTHR10884:SF14">
    <property type="entry name" value="NADH DEHYDROGENASE [UBIQUINONE] IRON-SULFUR PROTEIN 3, MITOCHONDRIAL"/>
    <property type="match status" value="1"/>
</dbReference>
<dbReference type="PROSITE" id="PS00542">
    <property type="entry name" value="COMPLEX1_30K"/>
    <property type="match status" value="1"/>
</dbReference>
<comment type="similarity">
    <text evidence="1">Belongs to the complex I 30 kDa subunit family.</text>
</comment>
<dbReference type="PANTHER" id="PTHR10884">
    <property type="entry name" value="NADH DEHYDROGENASE UBIQUINONE IRON-SULFUR PROTEIN 3"/>
    <property type="match status" value="1"/>
</dbReference>
<dbReference type="InterPro" id="IPR020396">
    <property type="entry name" value="NADH_UbQ_OxRdtase_CS"/>
</dbReference>
<evidence type="ECO:0000313" key="4">
    <source>
        <dbReference type="EMBL" id="SVE32127.1"/>
    </source>
</evidence>
<keyword evidence="2" id="KW-0813">Transport</keyword>
<dbReference type="GO" id="GO:0016651">
    <property type="term" value="F:oxidoreductase activity, acting on NAD(P)H"/>
    <property type="evidence" value="ECO:0007669"/>
    <property type="project" value="InterPro"/>
</dbReference>
<protein>
    <recommendedName>
        <fullName evidence="3">NADH:ubiquinone oxidoreductase 30kDa subunit domain-containing protein</fullName>
    </recommendedName>
</protein>